<dbReference type="EMBL" id="JBIAHM010000003">
    <property type="protein sequence ID" value="MFE9598951.1"/>
    <property type="molecule type" value="Genomic_DNA"/>
</dbReference>
<reference evidence="1 2" key="1">
    <citation type="submission" date="2024-10" db="EMBL/GenBank/DDBJ databases">
        <title>The Natural Products Discovery Center: Release of the First 8490 Sequenced Strains for Exploring Actinobacteria Biosynthetic Diversity.</title>
        <authorList>
            <person name="Kalkreuter E."/>
            <person name="Kautsar S.A."/>
            <person name="Yang D."/>
            <person name="Bader C.D."/>
            <person name="Teijaro C.N."/>
            <person name="Fluegel L."/>
            <person name="Davis C.M."/>
            <person name="Simpson J.R."/>
            <person name="Lauterbach L."/>
            <person name="Steele A.D."/>
            <person name="Gui C."/>
            <person name="Meng S."/>
            <person name="Li G."/>
            <person name="Viehrig K."/>
            <person name="Ye F."/>
            <person name="Su P."/>
            <person name="Kiefer A.F."/>
            <person name="Nichols A."/>
            <person name="Cepeda A.J."/>
            <person name="Yan W."/>
            <person name="Fan B."/>
            <person name="Jiang Y."/>
            <person name="Adhikari A."/>
            <person name="Zheng C.-J."/>
            <person name="Schuster L."/>
            <person name="Cowan T.M."/>
            <person name="Smanski M.J."/>
            <person name="Chevrette M.G."/>
            <person name="De Carvalho L.P.S."/>
            <person name="Shen B."/>
        </authorList>
    </citation>
    <scope>NUCLEOTIDE SEQUENCE [LARGE SCALE GENOMIC DNA]</scope>
    <source>
        <strain evidence="1 2">NPDC006488</strain>
    </source>
</reference>
<comment type="caution">
    <text evidence="1">The sequence shown here is derived from an EMBL/GenBank/DDBJ whole genome shotgun (WGS) entry which is preliminary data.</text>
</comment>
<sequence length="129" mass="13472">MDPATLGVVAAALVATKFGEGFASEAGRSAWLKIQQVTQAVRERLGRSAAHQAALAELDESPDDLDRRSVVAAHVQREAESDPEFAARLDALVRDASSDEAARTLIAHASGNAKQINIAGNNAGPITLS</sequence>
<name>A0ABW6LYH4_9ACTN</name>
<gene>
    <name evidence="1" type="ORF">ACFYNQ_10245</name>
</gene>
<dbReference type="RefSeq" id="WP_388104671.1">
    <property type="nucleotide sequence ID" value="NZ_JBIAHM010000003.1"/>
</dbReference>
<proteinExistence type="predicted"/>
<dbReference type="Proteomes" id="UP001601303">
    <property type="component" value="Unassembled WGS sequence"/>
</dbReference>
<organism evidence="1 2">
    <name type="scientific">Streptomyces hokutonensis</name>
    <dbReference type="NCBI Taxonomy" id="1306990"/>
    <lineage>
        <taxon>Bacteria</taxon>
        <taxon>Bacillati</taxon>
        <taxon>Actinomycetota</taxon>
        <taxon>Actinomycetes</taxon>
        <taxon>Kitasatosporales</taxon>
        <taxon>Streptomycetaceae</taxon>
        <taxon>Streptomyces</taxon>
    </lineage>
</organism>
<evidence type="ECO:0000313" key="2">
    <source>
        <dbReference type="Proteomes" id="UP001601303"/>
    </source>
</evidence>
<protein>
    <submittedName>
        <fullName evidence="1">Uncharacterized protein</fullName>
    </submittedName>
</protein>
<keyword evidence="2" id="KW-1185">Reference proteome</keyword>
<evidence type="ECO:0000313" key="1">
    <source>
        <dbReference type="EMBL" id="MFE9598951.1"/>
    </source>
</evidence>
<accession>A0ABW6LYH4</accession>